<dbReference type="InterPro" id="IPR013747">
    <property type="entry name" value="ACP_syn_III_C"/>
</dbReference>
<proteinExistence type="predicted"/>
<dbReference type="EC" id="2.3.1.180" evidence="5"/>
<feature type="domain" description="Beta-ketoacyl-[acyl-carrier-protein] synthase III C-terminal" evidence="3">
    <location>
        <begin position="246"/>
        <end position="332"/>
    </location>
</feature>
<dbReference type="KEGG" id="pbap:Pla133_35430"/>
<dbReference type="InterPro" id="IPR016039">
    <property type="entry name" value="Thiolase-like"/>
</dbReference>
<dbReference type="AlphaFoldDB" id="A0A518BNB5"/>
<dbReference type="EMBL" id="CP036287">
    <property type="protein sequence ID" value="QDU68446.1"/>
    <property type="molecule type" value="Genomic_DNA"/>
</dbReference>
<dbReference type="Proteomes" id="UP000316921">
    <property type="component" value="Chromosome"/>
</dbReference>
<dbReference type="PANTHER" id="PTHR34069:SF2">
    <property type="entry name" value="BETA-KETOACYL-[ACYL-CARRIER-PROTEIN] SYNTHASE III"/>
    <property type="match status" value="1"/>
</dbReference>
<dbReference type="GO" id="GO:0004315">
    <property type="term" value="F:3-oxoacyl-[acyl-carrier-protein] synthase activity"/>
    <property type="evidence" value="ECO:0007669"/>
    <property type="project" value="InterPro"/>
</dbReference>
<dbReference type="PANTHER" id="PTHR34069">
    <property type="entry name" value="3-OXOACYL-[ACYL-CARRIER-PROTEIN] SYNTHASE 3"/>
    <property type="match status" value="1"/>
</dbReference>
<name>A0A518BNB5_9BACT</name>
<evidence type="ECO:0000313" key="6">
    <source>
        <dbReference type="Proteomes" id="UP000316921"/>
    </source>
</evidence>
<reference evidence="5 6" key="1">
    <citation type="submission" date="2019-02" db="EMBL/GenBank/DDBJ databases">
        <title>Deep-cultivation of Planctomycetes and their phenomic and genomic characterization uncovers novel biology.</title>
        <authorList>
            <person name="Wiegand S."/>
            <person name="Jogler M."/>
            <person name="Boedeker C."/>
            <person name="Pinto D."/>
            <person name="Vollmers J."/>
            <person name="Rivas-Marin E."/>
            <person name="Kohn T."/>
            <person name="Peeters S.H."/>
            <person name="Heuer A."/>
            <person name="Rast P."/>
            <person name="Oberbeckmann S."/>
            <person name="Bunk B."/>
            <person name="Jeske O."/>
            <person name="Meyerdierks A."/>
            <person name="Storesund J.E."/>
            <person name="Kallscheuer N."/>
            <person name="Luecker S."/>
            <person name="Lage O.M."/>
            <person name="Pohl T."/>
            <person name="Merkel B.J."/>
            <person name="Hornburger P."/>
            <person name="Mueller R.-W."/>
            <person name="Bruemmer F."/>
            <person name="Labrenz M."/>
            <person name="Spormann A.M."/>
            <person name="Op den Camp H."/>
            <person name="Overmann J."/>
            <person name="Amann R."/>
            <person name="Jetten M.S.M."/>
            <person name="Mascher T."/>
            <person name="Medema M.H."/>
            <person name="Devos D.P."/>
            <person name="Kaster A.-K."/>
            <person name="Ovreas L."/>
            <person name="Rohde M."/>
            <person name="Galperin M.Y."/>
            <person name="Jogler C."/>
        </authorList>
    </citation>
    <scope>NUCLEOTIDE SEQUENCE [LARGE SCALE GENOMIC DNA]</scope>
    <source>
        <strain evidence="5 6">Pla133</strain>
    </source>
</reference>
<keyword evidence="2 5" id="KW-0012">Acyltransferase</keyword>
<feature type="domain" description="Beta-ketoacyl-[acyl-carrier-protein] synthase III N-terminal" evidence="4">
    <location>
        <begin position="113"/>
        <end position="176"/>
    </location>
</feature>
<dbReference type="GO" id="GO:0044550">
    <property type="term" value="P:secondary metabolite biosynthetic process"/>
    <property type="evidence" value="ECO:0007669"/>
    <property type="project" value="TreeGrafter"/>
</dbReference>
<keyword evidence="1 5" id="KW-0808">Transferase</keyword>
<dbReference type="NCBIfam" id="NF006829">
    <property type="entry name" value="PRK09352.1"/>
    <property type="match status" value="1"/>
</dbReference>
<accession>A0A518BNB5</accession>
<dbReference type="Pfam" id="PF08545">
    <property type="entry name" value="ACP_syn_III"/>
    <property type="match status" value="1"/>
</dbReference>
<dbReference type="GO" id="GO:0006633">
    <property type="term" value="P:fatty acid biosynthetic process"/>
    <property type="evidence" value="ECO:0007669"/>
    <property type="project" value="InterPro"/>
</dbReference>
<evidence type="ECO:0000256" key="2">
    <source>
        <dbReference type="ARBA" id="ARBA00023315"/>
    </source>
</evidence>
<organism evidence="5 6">
    <name type="scientific">Engelhardtia mirabilis</name>
    <dbReference type="NCBI Taxonomy" id="2528011"/>
    <lineage>
        <taxon>Bacteria</taxon>
        <taxon>Pseudomonadati</taxon>
        <taxon>Planctomycetota</taxon>
        <taxon>Planctomycetia</taxon>
        <taxon>Planctomycetia incertae sedis</taxon>
        <taxon>Engelhardtia</taxon>
    </lineage>
</organism>
<evidence type="ECO:0000259" key="3">
    <source>
        <dbReference type="Pfam" id="PF08541"/>
    </source>
</evidence>
<keyword evidence="6" id="KW-1185">Reference proteome</keyword>
<dbReference type="RefSeq" id="WP_419191649.1">
    <property type="nucleotide sequence ID" value="NZ_CP036287.1"/>
</dbReference>
<sequence length="336" mass="36226">MTTGRRAALTHVASYLPAGKITNDSLVENYPGWTSEKIEAKTGIRVRNRVADDEFTSDLAIQAAERLFEQSGFDREQVDFLFLVTVTPDQILPFTASTVQNGLKLPTSVGATDLSLACSGYPYALAMAASMIESGRVRNVLLCTADRFTAYADEAEMGSKTLFGDAGTATLVQCVEPGASGAGTIGLCRFGTDGSGAQHLIVPTSGIKGFVGHTTTSASKPTFEMNGPEVFDFTIRTVSRFIADFLAEAELEVDAVDYFVFHQANLFMLEHLRRRMKIPKERFVIHLAEVGNTSSSTIPLALADLSARNSFQPGQTAVLVGFGTGYSWSATRVDFT</sequence>
<dbReference type="GO" id="GO:0033818">
    <property type="term" value="F:beta-ketoacyl-acyl-carrier-protein synthase III activity"/>
    <property type="evidence" value="ECO:0007669"/>
    <property type="project" value="UniProtKB-EC"/>
</dbReference>
<dbReference type="Pfam" id="PF08541">
    <property type="entry name" value="ACP_syn_III_C"/>
    <property type="match status" value="1"/>
</dbReference>
<dbReference type="Gene3D" id="3.40.47.10">
    <property type="match status" value="1"/>
</dbReference>
<evidence type="ECO:0000313" key="5">
    <source>
        <dbReference type="EMBL" id="QDU68446.1"/>
    </source>
</evidence>
<protein>
    <submittedName>
        <fullName evidence="5">3-oxoacyl-[acyl-carrier-protein] synthase 3</fullName>
        <ecNumber evidence="5">2.3.1.180</ecNumber>
    </submittedName>
</protein>
<gene>
    <name evidence="5" type="primary">fabH_3</name>
    <name evidence="5" type="ORF">Pla133_35430</name>
</gene>
<dbReference type="CDD" id="cd00830">
    <property type="entry name" value="KAS_III"/>
    <property type="match status" value="1"/>
</dbReference>
<evidence type="ECO:0000259" key="4">
    <source>
        <dbReference type="Pfam" id="PF08545"/>
    </source>
</evidence>
<dbReference type="InterPro" id="IPR013751">
    <property type="entry name" value="ACP_syn_III_N"/>
</dbReference>
<dbReference type="SUPFAM" id="SSF53901">
    <property type="entry name" value="Thiolase-like"/>
    <property type="match status" value="1"/>
</dbReference>
<evidence type="ECO:0000256" key="1">
    <source>
        <dbReference type="ARBA" id="ARBA00022679"/>
    </source>
</evidence>